<dbReference type="InterPro" id="IPR008271">
    <property type="entry name" value="Ser/Thr_kinase_AS"/>
</dbReference>
<dbReference type="EMBL" id="LR699119">
    <property type="protein sequence ID" value="VVC75465.1"/>
    <property type="molecule type" value="Genomic_DNA"/>
</dbReference>
<dbReference type="PROSITE" id="PS50011">
    <property type="entry name" value="PROTEIN_KINASE_DOM"/>
    <property type="match status" value="1"/>
</dbReference>
<feature type="compositionally biased region" description="Polar residues" evidence="1">
    <location>
        <begin position="569"/>
        <end position="590"/>
    </location>
</feature>
<sequence>MSKKNINLGIIDPSNLTDDLQNKVLSRFLENGKTVGLFSAYQTFHIKHNHGIYRFQLAYSILHRKRATKPGEDRYEIIDDGGQIGAGAIGKVMRIVGTLAPDDSGRLVFNNKIRRVVKIQAINKSNTLELILNEAMYTQRTNHMHMKDPVILADRVLNVMHFLPGELLVDVMAADLDGTAPLTLKQRLDWSIELLRMLQEQVHNHGIIHRDVKPENILICKDSNLIHIFDFGLSKFKYERNIHEAVGSPLYAPREQVRNKFTDEKSDVYTMGKTIAILWRLLADSIGVQDIQQIFKLADKDTNFDKTDFHNLPGLNSRMRKSIFRVITHMTLARRERRISVEAALKAFEEIRLQFRLSQMHAQHIRGFDKSLSRSHKAGLAARKLYAKMLQDDAPLQDIYNMICGHLSKLSNDECAIREFTDTLAVRSLYCMRTKEEIVDTLGRIMYEFEYNKQRLFELSGRISVLIKSGVLVQKKLDELNGRVCHVLGKASKLSGGFDAFSLFCIKMNDAYYQYLAAFNIIQFETGYPVGNSCGPASSSSSGPVPMIPPLSCSSTFFSNAFCEKLDSNPPSTAGQANSVSRISGMTANPDSPPISINPDASHAAPSHSSSDMLVGRMSAH</sequence>
<dbReference type="PANTHER" id="PTHR44167:SF24">
    <property type="entry name" value="SERINE_THREONINE-PROTEIN KINASE CHK2"/>
    <property type="match status" value="1"/>
</dbReference>
<gene>
    <name evidence="3" type="primary">prkC_1</name>
    <name evidence="3" type="ORF">AQUSIP_07550</name>
</gene>
<dbReference type="GO" id="GO:0005524">
    <property type="term" value="F:ATP binding"/>
    <property type="evidence" value="ECO:0007669"/>
    <property type="project" value="InterPro"/>
</dbReference>
<feature type="domain" description="Protein kinase" evidence="2">
    <location>
        <begin position="78"/>
        <end position="353"/>
    </location>
</feature>
<feature type="region of interest" description="Disordered" evidence="1">
    <location>
        <begin position="569"/>
        <end position="621"/>
    </location>
</feature>
<keyword evidence="4" id="KW-1185">Reference proteome</keyword>
<reference evidence="3 4" key="1">
    <citation type="submission" date="2019-08" db="EMBL/GenBank/DDBJ databases">
        <authorList>
            <person name="Guy L."/>
        </authorList>
    </citation>
    <scope>NUCLEOTIDE SEQUENCE [LARGE SCALE GENOMIC DNA]</scope>
    <source>
        <strain evidence="3 4">SGT-108</strain>
    </source>
</reference>
<dbReference type="PROSITE" id="PS00108">
    <property type="entry name" value="PROTEIN_KINASE_ST"/>
    <property type="match status" value="1"/>
</dbReference>
<protein>
    <submittedName>
        <fullName evidence="3">Serine/threonine-protein kinase PrkC</fullName>
    </submittedName>
</protein>
<evidence type="ECO:0000313" key="4">
    <source>
        <dbReference type="Proteomes" id="UP000324194"/>
    </source>
</evidence>
<proteinExistence type="predicted"/>
<dbReference type="KEGG" id="asip:AQUSIP_07550"/>
<evidence type="ECO:0000259" key="2">
    <source>
        <dbReference type="PROSITE" id="PS50011"/>
    </source>
</evidence>
<evidence type="ECO:0000313" key="3">
    <source>
        <dbReference type="EMBL" id="VVC75465.1"/>
    </source>
</evidence>
<keyword evidence="3" id="KW-0418">Kinase</keyword>
<dbReference type="Proteomes" id="UP000324194">
    <property type="component" value="Chromosome 1"/>
</dbReference>
<organism evidence="3 4">
    <name type="scientific">Aquicella siphonis</name>
    <dbReference type="NCBI Taxonomy" id="254247"/>
    <lineage>
        <taxon>Bacteria</taxon>
        <taxon>Pseudomonadati</taxon>
        <taxon>Pseudomonadota</taxon>
        <taxon>Gammaproteobacteria</taxon>
        <taxon>Legionellales</taxon>
        <taxon>Coxiellaceae</taxon>
        <taxon>Aquicella</taxon>
    </lineage>
</organism>
<dbReference type="InterPro" id="IPR011009">
    <property type="entry name" value="Kinase-like_dom_sf"/>
</dbReference>
<dbReference type="SMART" id="SM00220">
    <property type="entry name" value="S_TKc"/>
    <property type="match status" value="1"/>
</dbReference>
<dbReference type="OrthoDB" id="4103069at2"/>
<dbReference type="InterPro" id="IPR000719">
    <property type="entry name" value="Prot_kinase_dom"/>
</dbReference>
<evidence type="ECO:0000256" key="1">
    <source>
        <dbReference type="SAM" id="MobiDB-lite"/>
    </source>
</evidence>
<feature type="compositionally biased region" description="Low complexity" evidence="1">
    <location>
        <begin position="599"/>
        <end position="612"/>
    </location>
</feature>
<dbReference type="RefSeq" id="WP_148338771.1">
    <property type="nucleotide sequence ID" value="NZ_LR699119.1"/>
</dbReference>
<name>A0A5E4PFQ6_9COXI</name>
<dbReference type="AlphaFoldDB" id="A0A5E4PFQ6"/>
<dbReference type="SUPFAM" id="SSF56112">
    <property type="entry name" value="Protein kinase-like (PK-like)"/>
    <property type="match status" value="1"/>
</dbReference>
<dbReference type="PANTHER" id="PTHR44167">
    <property type="entry name" value="OVARIAN-SPECIFIC SERINE/THREONINE-PROTEIN KINASE LOK-RELATED"/>
    <property type="match status" value="1"/>
</dbReference>
<dbReference type="Pfam" id="PF00069">
    <property type="entry name" value="Pkinase"/>
    <property type="match status" value="1"/>
</dbReference>
<dbReference type="GO" id="GO:0004672">
    <property type="term" value="F:protein kinase activity"/>
    <property type="evidence" value="ECO:0007669"/>
    <property type="project" value="InterPro"/>
</dbReference>
<accession>A0A5E4PFQ6</accession>
<dbReference type="Gene3D" id="1.10.510.10">
    <property type="entry name" value="Transferase(Phosphotransferase) domain 1"/>
    <property type="match status" value="1"/>
</dbReference>
<keyword evidence="3" id="KW-0808">Transferase</keyword>